<dbReference type="InterPro" id="IPR051447">
    <property type="entry name" value="Lipoprotein-release_system"/>
</dbReference>
<organism evidence="11 12">
    <name type="scientific">Amaricoccus macauensis</name>
    <dbReference type="NCBI Taxonomy" id="57001"/>
    <lineage>
        <taxon>Bacteria</taxon>
        <taxon>Pseudomonadati</taxon>
        <taxon>Pseudomonadota</taxon>
        <taxon>Alphaproteobacteria</taxon>
        <taxon>Rhodobacterales</taxon>
        <taxon>Paracoccaceae</taxon>
        <taxon>Amaricoccus</taxon>
    </lineage>
</organism>
<sequence length="431" mass="46666">MTAAASSPPPFSAFEWLIAWRYLRARRKDGGISVIAWYALIGVMLGVATLIVVQAVMYGFREEFTERILGANAHVTVYYSPEIDANGVQDRLIPDYDDLAKRLAAVPGVTHAAPQIRGQVMVSANGRASGVEVIGIRPDDLASIPLVARPETSGGSLADFEQGIAIGAGVSRDLGIGIGGTLTLISPEGMDTPFGTQPRVSDYPVVYIFGVGRYDIDKTRVYMPFTEAQSFFDREAGADEVEVMVTDPNRVEDMLPALAAAAGPRAVLWTWKDASGAFLSALDTERRVMFIILSLVVLIAAMNIISGLVMLVKNKGRDIGILRTMGLTQGSIMRVFFICGSLIGVVGTVLGVVLGCLFAYYIKDIQMLIESVLGASLWNPEIRYLTEIPSRLRWQDVSAVAGMALLLSFVITILPARNAARMNPVEALRYE</sequence>
<comment type="similarity">
    <text evidence="2">Belongs to the ABC-4 integral membrane protein family. LolC/E subfamily.</text>
</comment>
<dbReference type="NCBIfam" id="TIGR02212">
    <property type="entry name" value="lolCE"/>
    <property type="match status" value="1"/>
</dbReference>
<keyword evidence="4" id="KW-1003">Cell membrane</keyword>
<feature type="transmembrane region" description="Helical" evidence="8">
    <location>
        <begin position="288"/>
        <end position="312"/>
    </location>
</feature>
<dbReference type="GO" id="GO:0044874">
    <property type="term" value="P:lipoprotein localization to outer membrane"/>
    <property type="evidence" value="ECO:0007669"/>
    <property type="project" value="TreeGrafter"/>
</dbReference>
<comment type="caution">
    <text evidence="11">The sequence shown here is derived from an EMBL/GenBank/DDBJ whole genome shotgun (WGS) entry which is preliminary data.</text>
</comment>
<dbReference type="InterPro" id="IPR025857">
    <property type="entry name" value="MacB_PCD"/>
</dbReference>
<name>A0A840STG8_9RHOB</name>
<protein>
    <submittedName>
        <fullName evidence="11">Lipoprotein-releasing system permease protein</fullName>
    </submittedName>
</protein>
<evidence type="ECO:0000256" key="3">
    <source>
        <dbReference type="ARBA" id="ARBA00022448"/>
    </source>
</evidence>
<dbReference type="RefSeq" id="WP_184153432.1">
    <property type="nucleotide sequence ID" value="NZ_JACHFM010000004.1"/>
</dbReference>
<dbReference type="GO" id="GO:0098797">
    <property type="term" value="C:plasma membrane protein complex"/>
    <property type="evidence" value="ECO:0007669"/>
    <property type="project" value="TreeGrafter"/>
</dbReference>
<evidence type="ECO:0000256" key="2">
    <source>
        <dbReference type="ARBA" id="ARBA00005236"/>
    </source>
</evidence>
<keyword evidence="6 8" id="KW-1133">Transmembrane helix</keyword>
<evidence type="ECO:0000259" key="9">
    <source>
        <dbReference type="Pfam" id="PF02687"/>
    </source>
</evidence>
<dbReference type="Pfam" id="PF02687">
    <property type="entry name" value="FtsX"/>
    <property type="match status" value="1"/>
</dbReference>
<dbReference type="InterPro" id="IPR011925">
    <property type="entry name" value="LolCE_TM"/>
</dbReference>
<feature type="transmembrane region" description="Helical" evidence="8">
    <location>
        <begin position="333"/>
        <end position="362"/>
    </location>
</feature>
<keyword evidence="11" id="KW-0449">Lipoprotein</keyword>
<dbReference type="PANTHER" id="PTHR30489:SF0">
    <property type="entry name" value="LIPOPROTEIN-RELEASING SYSTEM TRANSMEMBRANE PROTEIN LOLE"/>
    <property type="match status" value="1"/>
</dbReference>
<dbReference type="Proteomes" id="UP000549457">
    <property type="component" value="Unassembled WGS sequence"/>
</dbReference>
<evidence type="ECO:0000256" key="4">
    <source>
        <dbReference type="ARBA" id="ARBA00022475"/>
    </source>
</evidence>
<evidence type="ECO:0000256" key="1">
    <source>
        <dbReference type="ARBA" id="ARBA00004651"/>
    </source>
</evidence>
<keyword evidence="12" id="KW-1185">Reference proteome</keyword>
<keyword evidence="3" id="KW-0813">Transport</keyword>
<evidence type="ECO:0000313" key="11">
    <source>
        <dbReference type="EMBL" id="MBB5223805.1"/>
    </source>
</evidence>
<comment type="subcellular location">
    <subcellularLocation>
        <location evidence="1">Cell membrane</location>
        <topology evidence="1">Multi-pass membrane protein</topology>
    </subcellularLocation>
</comment>
<evidence type="ECO:0000256" key="6">
    <source>
        <dbReference type="ARBA" id="ARBA00022989"/>
    </source>
</evidence>
<evidence type="ECO:0000259" key="10">
    <source>
        <dbReference type="Pfam" id="PF12704"/>
    </source>
</evidence>
<feature type="domain" description="ABC3 transporter permease C-terminal" evidence="9">
    <location>
        <begin position="291"/>
        <end position="424"/>
    </location>
</feature>
<keyword evidence="5 8" id="KW-0812">Transmembrane</keyword>
<accession>A0A840STG8</accession>
<dbReference type="EMBL" id="JACHFM010000004">
    <property type="protein sequence ID" value="MBB5223805.1"/>
    <property type="molecule type" value="Genomic_DNA"/>
</dbReference>
<dbReference type="PANTHER" id="PTHR30489">
    <property type="entry name" value="LIPOPROTEIN-RELEASING SYSTEM TRANSMEMBRANE PROTEIN LOLE"/>
    <property type="match status" value="1"/>
</dbReference>
<dbReference type="InterPro" id="IPR003838">
    <property type="entry name" value="ABC3_permease_C"/>
</dbReference>
<dbReference type="GO" id="GO:0042953">
    <property type="term" value="P:lipoprotein transport"/>
    <property type="evidence" value="ECO:0007669"/>
    <property type="project" value="InterPro"/>
</dbReference>
<dbReference type="Pfam" id="PF12704">
    <property type="entry name" value="MacB_PCD"/>
    <property type="match status" value="1"/>
</dbReference>
<proteinExistence type="inferred from homology"/>
<evidence type="ECO:0000256" key="7">
    <source>
        <dbReference type="ARBA" id="ARBA00023136"/>
    </source>
</evidence>
<feature type="transmembrane region" description="Helical" evidence="8">
    <location>
        <begin position="34"/>
        <end position="60"/>
    </location>
</feature>
<reference evidence="11 12" key="1">
    <citation type="submission" date="2020-08" db="EMBL/GenBank/DDBJ databases">
        <title>Genomic Encyclopedia of Type Strains, Phase IV (KMG-IV): sequencing the most valuable type-strain genomes for metagenomic binning, comparative biology and taxonomic classification.</title>
        <authorList>
            <person name="Goeker M."/>
        </authorList>
    </citation>
    <scope>NUCLEOTIDE SEQUENCE [LARGE SCALE GENOMIC DNA]</scope>
    <source>
        <strain evidence="11 12">DSM 101730</strain>
    </source>
</reference>
<evidence type="ECO:0000256" key="8">
    <source>
        <dbReference type="SAM" id="Phobius"/>
    </source>
</evidence>
<dbReference type="AlphaFoldDB" id="A0A840STG8"/>
<feature type="domain" description="MacB-like periplasmic core" evidence="10">
    <location>
        <begin position="39"/>
        <end position="258"/>
    </location>
</feature>
<evidence type="ECO:0000313" key="12">
    <source>
        <dbReference type="Proteomes" id="UP000549457"/>
    </source>
</evidence>
<keyword evidence="7 8" id="KW-0472">Membrane</keyword>
<evidence type="ECO:0000256" key="5">
    <source>
        <dbReference type="ARBA" id="ARBA00022692"/>
    </source>
</evidence>
<gene>
    <name evidence="11" type="ORF">HNP73_003759</name>
</gene>
<feature type="transmembrane region" description="Helical" evidence="8">
    <location>
        <begin position="397"/>
        <end position="416"/>
    </location>
</feature>